<feature type="transmembrane region" description="Helical" evidence="7">
    <location>
        <begin position="21"/>
        <end position="42"/>
    </location>
</feature>
<evidence type="ECO:0000256" key="6">
    <source>
        <dbReference type="ARBA" id="ARBA00023136"/>
    </source>
</evidence>
<dbReference type="PRINTS" id="PR00949">
    <property type="entry name" value="TYPE3IMAPROT"/>
</dbReference>
<feature type="transmembrane region" description="Helical" evidence="7">
    <location>
        <begin position="211"/>
        <end position="231"/>
    </location>
</feature>
<dbReference type="InterPro" id="IPR042194">
    <property type="entry name" value="FHIPEP_1"/>
</dbReference>
<evidence type="ECO:0000256" key="1">
    <source>
        <dbReference type="ARBA" id="ARBA00004651"/>
    </source>
</evidence>
<accession>A0ABQ2CPI6</accession>
<keyword evidence="4 7" id="KW-0812">Transmembrane</keyword>
<feature type="transmembrane region" description="Helical" evidence="7">
    <location>
        <begin position="75"/>
        <end position="99"/>
    </location>
</feature>
<keyword evidence="7" id="KW-0813">Transport</keyword>
<feature type="transmembrane region" description="Helical" evidence="7">
    <location>
        <begin position="48"/>
        <end position="68"/>
    </location>
</feature>
<evidence type="ECO:0000313" key="8">
    <source>
        <dbReference type="EMBL" id="GGI97376.1"/>
    </source>
</evidence>
<feature type="transmembrane region" description="Helical" evidence="7">
    <location>
        <begin position="119"/>
        <end position="142"/>
    </location>
</feature>
<dbReference type="InterPro" id="IPR025505">
    <property type="entry name" value="FHIPEP_CS"/>
</dbReference>
<dbReference type="Gene3D" id="3.40.30.60">
    <property type="entry name" value="FHIPEP family, domain 1"/>
    <property type="match status" value="1"/>
</dbReference>
<keyword evidence="7" id="KW-1005">Bacterial flagellum biogenesis</keyword>
<protein>
    <recommendedName>
        <fullName evidence="7">Flagellar biosynthesis protein FlhA</fullName>
    </recommendedName>
</protein>
<feature type="transmembrane region" description="Helical" evidence="7">
    <location>
        <begin position="289"/>
        <end position="307"/>
    </location>
</feature>
<keyword evidence="5 7" id="KW-1133">Transmembrane helix</keyword>
<dbReference type="Proteomes" id="UP000633263">
    <property type="component" value="Unassembled WGS sequence"/>
</dbReference>
<comment type="caution">
    <text evidence="8">The sequence shown here is derived from an EMBL/GenBank/DDBJ whole genome shotgun (WGS) entry which is preliminary data.</text>
</comment>
<dbReference type="Gene3D" id="3.40.50.12790">
    <property type="entry name" value="FHIPEP family, domain 4"/>
    <property type="match status" value="1"/>
</dbReference>
<organism evidence="8 9">
    <name type="scientific">Halopseudomonas pertucinogena</name>
    <dbReference type="NCBI Taxonomy" id="86175"/>
    <lineage>
        <taxon>Bacteria</taxon>
        <taxon>Pseudomonadati</taxon>
        <taxon>Pseudomonadota</taxon>
        <taxon>Gammaproteobacteria</taxon>
        <taxon>Pseudomonadales</taxon>
        <taxon>Pseudomonadaceae</taxon>
        <taxon>Halopseudomonas</taxon>
    </lineage>
</organism>
<dbReference type="EMBL" id="BMNN01000002">
    <property type="protein sequence ID" value="GGI97376.1"/>
    <property type="molecule type" value="Genomic_DNA"/>
</dbReference>
<keyword evidence="8" id="KW-0966">Cell projection</keyword>
<keyword evidence="8" id="KW-0969">Cilium</keyword>
<dbReference type="PANTHER" id="PTHR30161:SF1">
    <property type="entry name" value="FLAGELLAR BIOSYNTHESIS PROTEIN FLHA-RELATED"/>
    <property type="match status" value="1"/>
</dbReference>
<dbReference type="PROSITE" id="PS00994">
    <property type="entry name" value="FHIPEP"/>
    <property type="match status" value="1"/>
</dbReference>
<gene>
    <name evidence="7 8" type="primary">flhA</name>
    <name evidence="8" type="ORF">GCM10009083_12640</name>
</gene>
<keyword evidence="7" id="KW-1006">Bacterial flagellum protein export</keyword>
<dbReference type="PANTHER" id="PTHR30161">
    <property type="entry name" value="FLAGELLAR EXPORT PROTEIN, MEMBRANE FLHA SUBUNIT-RELATED"/>
    <property type="match status" value="1"/>
</dbReference>
<comment type="subcellular location">
    <subcellularLocation>
        <location evidence="1 7">Cell membrane</location>
        <topology evidence="1 7">Multi-pass membrane protein</topology>
    </subcellularLocation>
</comment>
<dbReference type="InterPro" id="IPR001712">
    <property type="entry name" value="T3SS_FHIPEP"/>
</dbReference>
<dbReference type="PIRSF" id="PIRSF005419">
    <property type="entry name" value="FlhA"/>
    <property type="match status" value="1"/>
</dbReference>
<comment type="similarity">
    <text evidence="2 7">Belongs to the FHIPEP (flagella/HR/invasion proteins export pore) family.</text>
</comment>
<evidence type="ECO:0000256" key="7">
    <source>
        <dbReference type="RuleBase" id="RU364093"/>
    </source>
</evidence>
<keyword evidence="6 7" id="KW-0472">Membrane</keyword>
<sequence>MAANPNQILTNMRSGLAGLRHGSLGVPILLLAMLGMMMLPIPPFLLDVFFTFNIALSLVVLLVCAYALRPLDFAAFPTVLLVATLLRLALNVASTRVVLLYGHEGPEAAGKVIQAFGEVVVGGSFVVGLVVFIILMVINFVVVTKGAGRISEVSARFTLDAMPGKQMAIDADLNAGLIDQDEAKRRRLEVAQEADFYGSMDGASKFVRGDAVAGLLILFINVIGGLAIGMGQHGLSFTEAGHIYVLLTIGDGLVAQIPSLLLSTAAAIMVTRVSTSEDMGSQVKRQMFASPKALGIAAAILVIMGLIPGMPHLSFISLGALAAGGAWFIAQRQKIKAAEEKAAEEQKAQLPALQRPENRELGWDDVTPVDMVGLEVGYRLIPLVDRSQGGQLLARIKGIRKKLSQDLGFLMPSVHIRDNLDLAPNVYRITLMGVGVAEAEVYADRELAINPGQVFGEIKGIPGKDPAFGLDAVWIDPGQKDQAQSLGYTVVDVSTVVATHLNQILFKHSHELLGHEEVQQLLKVLAKASPKLAEELVPGIISLSGLLKVLQGLLQEQVPVRDIRTIAEAIANQSGKSQDTGALISAVRIALSRSIVQSLVGLEAELPVITLDPKLEQILLQSMQKAGQGNDDGILLEPGMAEKLQRSLADMVQRQEMQGKPAILLVAGPIRNMMAKFVRYAAPGANVLSYQEIPDSKQVTIVATVGQN</sequence>
<keyword evidence="7" id="KW-0653">Protein transport</keyword>
<dbReference type="Pfam" id="PF00771">
    <property type="entry name" value="FHIPEP"/>
    <property type="match status" value="1"/>
</dbReference>
<evidence type="ECO:0000256" key="2">
    <source>
        <dbReference type="ARBA" id="ARBA00008835"/>
    </source>
</evidence>
<dbReference type="RefSeq" id="WP_188635773.1">
    <property type="nucleotide sequence ID" value="NZ_BMNN01000002.1"/>
</dbReference>
<dbReference type="Gene3D" id="1.10.8.540">
    <property type="entry name" value="FHIPEP family, domain 3"/>
    <property type="match status" value="1"/>
</dbReference>
<evidence type="ECO:0000256" key="3">
    <source>
        <dbReference type="ARBA" id="ARBA00022475"/>
    </source>
</evidence>
<name>A0ABQ2CPI6_9GAMM</name>
<dbReference type="InterPro" id="IPR042193">
    <property type="entry name" value="FHIPEP_3"/>
</dbReference>
<keyword evidence="3 7" id="KW-1003">Cell membrane</keyword>
<reference evidence="9" key="1">
    <citation type="journal article" date="2019" name="Int. J. Syst. Evol. Microbiol.">
        <title>The Global Catalogue of Microorganisms (GCM) 10K type strain sequencing project: providing services to taxonomists for standard genome sequencing and annotation.</title>
        <authorList>
            <consortium name="The Broad Institute Genomics Platform"/>
            <consortium name="The Broad Institute Genome Sequencing Center for Infectious Disease"/>
            <person name="Wu L."/>
            <person name="Ma J."/>
        </authorList>
    </citation>
    <scope>NUCLEOTIDE SEQUENCE [LARGE SCALE GENOMIC DNA]</scope>
    <source>
        <strain evidence="9">JCM 11590</strain>
    </source>
</reference>
<dbReference type="NCBIfam" id="TIGR01398">
    <property type="entry name" value="FlhA"/>
    <property type="match status" value="1"/>
</dbReference>
<evidence type="ECO:0000256" key="4">
    <source>
        <dbReference type="ARBA" id="ARBA00022692"/>
    </source>
</evidence>
<keyword evidence="8" id="KW-0282">Flagellum</keyword>
<dbReference type="InterPro" id="IPR042196">
    <property type="entry name" value="FHIPEP_4"/>
</dbReference>
<comment type="function">
    <text evidence="7">Required for formation of the rod structure of the flagellar apparatus. Together with FliI and FliH, may constitute the export apparatus of flagellin.</text>
</comment>
<feature type="transmembrane region" description="Helical" evidence="7">
    <location>
        <begin position="243"/>
        <end position="268"/>
    </location>
</feature>
<evidence type="ECO:0000313" key="9">
    <source>
        <dbReference type="Proteomes" id="UP000633263"/>
    </source>
</evidence>
<keyword evidence="9" id="KW-1185">Reference proteome</keyword>
<evidence type="ECO:0000256" key="5">
    <source>
        <dbReference type="ARBA" id="ARBA00022989"/>
    </source>
</evidence>
<proteinExistence type="inferred from homology"/>
<dbReference type="InterPro" id="IPR006301">
    <property type="entry name" value="FlhA"/>
</dbReference>